<keyword evidence="4" id="KW-0677">Repeat</keyword>
<evidence type="ECO:0000256" key="12">
    <source>
        <dbReference type="PROSITE-ProRule" id="PRU00187"/>
    </source>
</evidence>
<dbReference type="PANTHER" id="PTHR24399">
    <property type="entry name" value="ZINC FINGER AND BTB DOMAIN-CONTAINING"/>
    <property type="match status" value="1"/>
</dbReference>
<evidence type="ECO:0000256" key="6">
    <source>
        <dbReference type="ARBA" id="ARBA00022833"/>
    </source>
</evidence>
<dbReference type="HOGENOM" id="CLU_002678_49_7_1"/>
<proteinExistence type="inferred from homology"/>
<evidence type="ECO:0000256" key="2">
    <source>
        <dbReference type="ARBA" id="ARBA00006991"/>
    </source>
</evidence>
<dbReference type="InterPro" id="IPR003309">
    <property type="entry name" value="SCAN_dom"/>
</dbReference>
<evidence type="ECO:0000256" key="4">
    <source>
        <dbReference type="ARBA" id="ARBA00022737"/>
    </source>
</evidence>
<dbReference type="PROSITE" id="PS50157">
    <property type="entry name" value="ZINC_FINGER_C2H2_2"/>
    <property type="match status" value="12"/>
</dbReference>
<dbReference type="AGR" id="RGD:1305242"/>
<reference evidence="16" key="2">
    <citation type="submission" date="2025-08" db="UniProtKB">
        <authorList>
            <consortium name="Ensembl"/>
        </authorList>
    </citation>
    <scope>IDENTIFICATION</scope>
    <source>
        <strain evidence="16">Brown Norway</strain>
    </source>
</reference>
<dbReference type="InterPro" id="IPR036236">
    <property type="entry name" value="Znf_C2H2_sf"/>
</dbReference>
<name>E9PTG0_RAT</name>
<gene>
    <name evidence="16 18" type="primary">Zkscan7</name>
    <name evidence="18" type="synonym">Zfp167</name>
</gene>
<dbReference type="GO" id="GO:0005634">
    <property type="term" value="C:nucleus"/>
    <property type="evidence" value="ECO:0000318"/>
    <property type="project" value="GO_Central"/>
</dbReference>
<dbReference type="OMA" id="GHSGQCA"/>
<feature type="domain" description="C2H2-type" evidence="14">
    <location>
        <begin position="606"/>
        <end position="633"/>
    </location>
</feature>
<dbReference type="SMR" id="E9PTG0"/>
<dbReference type="GO" id="GO:0000978">
    <property type="term" value="F:RNA polymerase II cis-regulatory region sequence-specific DNA binding"/>
    <property type="evidence" value="ECO:0000318"/>
    <property type="project" value="GO_Central"/>
</dbReference>
<feature type="region of interest" description="Disordered" evidence="13">
    <location>
        <begin position="459"/>
        <end position="521"/>
    </location>
</feature>
<dbReference type="GeneTree" id="ENSGT00940000162985"/>
<feature type="domain" description="C2H2-type" evidence="14">
    <location>
        <begin position="522"/>
        <end position="549"/>
    </location>
</feature>
<feature type="domain" description="C2H2-type" evidence="14">
    <location>
        <begin position="578"/>
        <end position="605"/>
    </location>
</feature>
<dbReference type="InParanoid" id="E9PTG0"/>
<evidence type="ECO:0000313" key="17">
    <source>
        <dbReference type="Proteomes" id="UP000002494"/>
    </source>
</evidence>
<evidence type="ECO:0000256" key="13">
    <source>
        <dbReference type="SAM" id="MobiDB-lite"/>
    </source>
</evidence>
<feature type="domain" description="C2H2-type" evidence="14">
    <location>
        <begin position="686"/>
        <end position="713"/>
    </location>
</feature>
<dbReference type="SMART" id="SM00355">
    <property type="entry name" value="ZnF_C2H2"/>
    <property type="match status" value="12"/>
</dbReference>
<sequence length="889" mass="100021">MAHGSKFSMTPVCSTYMPWARSYHPRLSLTLATKTSGIQEIPEVTFPCFPSRHCCHFLVSWRCVALVSHRACGWRRGGKCGPHSGRDTGRAGVLARGGASSRSGRLAWGRLGLLAPVRQRCTGQTRPGDTLLTSFLDSEKQFLQLEAETHFQCACCSWDQLLSGITMTMEGRGTLDIIPRTAVYQKQEGSLTVKQEPGSQTWGQKNCPPVCEIFRLHFRQLCYHEMSGPQQALSRLRELCHWWLMPEVHTKEQILELLVLEQFLSILPRELQTWVQLHHPETGEEAVAVVEDFQRHLSESGEVSPPVQEQDVHLKKMVALRATEQSPTLTSGCCSAPDDLLNPPCDPGAHHFPSGHFDPAFPRVGNSRAQAVASVLRMVRPQETAVNKACMQEKWSVLCEAEVVRDEHGPAYLGKNRMGSSEYSPKQGISKGSHSLDTSSGGLFGVALVEPESGDICEDPLAQVEGCPSDEGSELESDFLEKNDEKNSTKDRIEDSKDVRERPESPSSPAEHQREAKRQNSYQCDECGKIFNRSSHLLGHRRIHTGERPSECNECGKTFLQTSQLIVHLRTHTQEKPYECQESGKTYCHSSRLIQHQRLHNGEKPYKGNECVKASIQSSQLIDHKGAHAAEKPNESEEAFIWSKSLQHQVLHTSKKPYECNECGKAFCSNRNLTDHQRIHTGEKPYECIECGKAFSRSKCLTRHQSLHTGEKPYKCSECGKAFSQNSQLIDHERIHTGEKPFECSECGKKFSLSKCLIRHQRLHTGEKPYKCSECGKSFNQNSHLIIHQRIHTGEKPYGCNECGKVFSYSSSLMVHQRTHTGEKPYKCKDCMKSFGDSSQLIVHQRVHTGEKPYECIECGKAFSQRSTFNHHQRTHNVEKPSSLLQTVS</sequence>
<feature type="domain" description="SCAN box" evidence="15">
    <location>
        <begin position="215"/>
        <end position="297"/>
    </location>
</feature>
<dbReference type="Ensembl" id="ENSRNOT00000043784.6">
    <property type="protein sequence ID" value="ENSRNOP00000051121.5"/>
    <property type="gene ID" value="ENSRNOG00000004104.8"/>
</dbReference>
<dbReference type="GO" id="GO:0008270">
    <property type="term" value="F:zinc ion binding"/>
    <property type="evidence" value="ECO:0007669"/>
    <property type="project" value="UniProtKB-KW"/>
</dbReference>
<feature type="region of interest" description="Disordered" evidence="13">
    <location>
        <begin position="870"/>
        <end position="889"/>
    </location>
</feature>
<dbReference type="CTD" id="55888"/>
<dbReference type="Gene3D" id="3.30.160.60">
    <property type="entry name" value="Classic Zinc Finger"/>
    <property type="match status" value="12"/>
</dbReference>
<feature type="compositionally biased region" description="Basic and acidic residues" evidence="13">
    <location>
        <begin position="479"/>
        <end position="504"/>
    </location>
</feature>
<evidence type="ECO:0000313" key="18">
    <source>
        <dbReference type="RGD" id="1305242"/>
    </source>
</evidence>
<keyword evidence="10 12" id="KW-0539">Nucleus</keyword>
<dbReference type="PaxDb" id="10116-ENSRNOP00000051121"/>
<dbReference type="PROSITE" id="PS50804">
    <property type="entry name" value="SCAN_BOX"/>
    <property type="match status" value="1"/>
</dbReference>
<dbReference type="GO" id="GO:0006357">
    <property type="term" value="P:regulation of transcription by RNA polymerase II"/>
    <property type="evidence" value="ECO:0000318"/>
    <property type="project" value="GO_Central"/>
</dbReference>
<comment type="subcellular location">
    <subcellularLocation>
        <location evidence="1 12">Nucleus</location>
    </subcellularLocation>
</comment>
<evidence type="ECO:0000313" key="16">
    <source>
        <dbReference type="Ensembl" id="ENSRNOP00000051121.5"/>
    </source>
</evidence>
<keyword evidence="6" id="KW-0862">Zinc</keyword>
<keyword evidence="9" id="KW-0804">Transcription</keyword>
<evidence type="ECO:0000259" key="15">
    <source>
        <dbReference type="PROSITE" id="PS50804"/>
    </source>
</evidence>
<dbReference type="RGD" id="1305242">
    <property type="gene designation" value="Zkscan7"/>
</dbReference>
<feature type="domain" description="C2H2-type" evidence="14">
    <location>
        <begin position="550"/>
        <end position="577"/>
    </location>
</feature>
<keyword evidence="7" id="KW-0805">Transcription regulation</keyword>
<dbReference type="SMART" id="SM00431">
    <property type="entry name" value="SCAN"/>
    <property type="match status" value="1"/>
</dbReference>
<dbReference type="SUPFAM" id="SSF57667">
    <property type="entry name" value="beta-beta-alpha zinc fingers"/>
    <property type="match status" value="6"/>
</dbReference>
<dbReference type="Bgee" id="ENSRNOG00000004104">
    <property type="expression patterns" value="Expressed in skeletal muscle tissue and 19 other cell types or tissues"/>
</dbReference>
<dbReference type="SUPFAM" id="SSF47353">
    <property type="entry name" value="Retrovirus capsid dimerization domain-like"/>
    <property type="match status" value="1"/>
</dbReference>
<feature type="region of interest" description="Disordered" evidence="13">
    <location>
        <begin position="411"/>
        <end position="436"/>
    </location>
</feature>
<evidence type="ECO:0000256" key="10">
    <source>
        <dbReference type="ARBA" id="ARBA00023242"/>
    </source>
</evidence>
<dbReference type="eggNOG" id="KOG1721">
    <property type="taxonomic scope" value="Eukaryota"/>
</dbReference>
<feature type="domain" description="C2H2-type" evidence="14">
    <location>
        <begin position="742"/>
        <end position="769"/>
    </location>
</feature>
<dbReference type="InterPro" id="IPR038269">
    <property type="entry name" value="SCAN_sf"/>
</dbReference>
<dbReference type="GO" id="GO:0005654">
    <property type="term" value="C:nucleoplasm"/>
    <property type="evidence" value="ECO:0007669"/>
    <property type="project" value="UniProtKB-ARBA"/>
</dbReference>
<dbReference type="GO" id="GO:0000981">
    <property type="term" value="F:DNA-binding transcription factor activity, RNA polymerase II-specific"/>
    <property type="evidence" value="ECO:0000318"/>
    <property type="project" value="GO_Central"/>
</dbReference>
<keyword evidence="5 11" id="KW-0863">Zinc-finger</keyword>
<comment type="similarity">
    <text evidence="2">Belongs to the krueppel C2H2-type zinc-finger protein family.</text>
</comment>
<dbReference type="PANTHER" id="PTHR24399:SF75">
    <property type="entry name" value="ZFP14 ZINC FINGER PROTEIN-RELATED"/>
    <property type="match status" value="1"/>
</dbReference>
<dbReference type="Proteomes" id="UP000002494">
    <property type="component" value="Chromosome 8"/>
</dbReference>
<feature type="domain" description="C2H2-type" evidence="14">
    <location>
        <begin position="714"/>
        <end position="741"/>
    </location>
</feature>
<evidence type="ECO:0000256" key="1">
    <source>
        <dbReference type="ARBA" id="ARBA00004123"/>
    </source>
</evidence>
<dbReference type="AlphaFoldDB" id="E9PTG0"/>
<keyword evidence="3" id="KW-0479">Metal-binding</keyword>
<dbReference type="InterPro" id="IPR013087">
    <property type="entry name" value="Znf_C2H2_type"/>
</dbReference>
<feature type="domain" description="C2H2-type" evidence="14">
    <location>
        <begin position="826"/>
        <end position="853"/>
    </location>
</feature>
<feature type="domain" description="C2H2-type" evidence="14">
    <location>
        <begin position="770"/>
        <end position="797"/>
    </location>
</feature>
<evidence type="ECO:0000259" key="14">
    <source>
        <dbReference type="PROSITE" id="PS50157"/>
    </source>
</evidence>
<reference evidence="16" key="3">
    <citation type="submission" date="2025-09" db="UniProtKB">
        <authorList>
            <consortium name="Ensembl"/>
        </authorList>
    </citation>
    <scope>IDENTIFICATION</scope>
    <source>
        <strain evidence="16">Brown Norway</strain>
    </source>
</reference>
<keyword evidence="17" id="KW-1185">Reference proteome</keyword>
<evidence type="ECO:0000256" key="11">
    <source>
        <dbReference type="PROSITE-ProRule" id="PRU00042"/>
    </source>
</evidence>
<feature type="domain" description="C2H2-type" evidence="14">
    <location>
        <begin position="798"/>
        <end position="825"/>
    </location>
</feature>
<evidence type="ECO:0000256" key="8">
    <source>
        <dbReference type="ARBA" id="ARBA00023125"/>
    </source>
</evidence>
<reference evidence="16" key="1">
    <citation type="submission" date="2024-01" db="EMBL/GenBank/DDBJ databases">
        <title>GRCr8: a new rat reference genome assembly contstructed from accurate long reads and long range scaffolding.</title>
        <authorList>
            <person name="Doris P.A."/>
            <person name="Kalbfleisch T."/>
            <person name="Li K."/>
            <person name="Howe K."/>
            <person name="Wood J."/>
        </authorList>
    </citation>
    <scope>NUCLEOTIDE SEQUENCE [LARGE SCALE GENOMIC DNA]</scope>
    <source>
        <strain evidence="16">Brown Norway</strain>
    </source>
</reference>
<dbReference type="CDD" id="cd07936">
    <property type="entry name" value="SCAN"/>
    <property type="match status" value="1"/>
</dbReference>
<evidence type="ECO:0000256" key="5">
    <source>
        <dbReference type="ARBA" id="ARBA00022771"/>
    </source>
</evidence>
<evidence type="ECO:0000256" key="3">
    <source>
        <dbReference type="ARBA" id="ARBA00022723"/>
    </source>
</evidence>
<keyword evidence="8" id="KW-0238">DNA-binding</keyword>
<dbReference type="FunCoup" id="E9PTG0">
    <property type="interactions" value="32"/>
</dbReference>
<protein>
    <submittedName>
        <fullName evidence="16">Zinc finger with KRAB and SCAN domains 7</fullName>
    </submittedName>
</protein>
<accession>E9PTG0</accession>
<evidence type="ECO:0000256" key="7">
    <source>
        <dbReference type="ARBA" id="ARBA00023015"/>
    </source>
</evidence>
<feature type="domain" description="C2H2-type" evidence="14">
    <location>
        <begin position="854"/>
        <end position="881"/>
    </location>
</feature>
<dbReference type="PeptideAtlas" id="E9PTG0"/>
<dbReference type="Gene3D" id="1.10.4020.10">
    <property type="entry name" value="DNA breaking-rejoining enzymes"/>
    <property type="match status" value="1"/>
</dbReference>
<dbReference type="STRING" id="10116.ENSRNOP00000051121"/>
<dbReference type="Pfam" id="PF02023">
    <property type="entry name" value="SCAN"/>
    <property type="match status" value="1"/>
</dbReference>
<feature type="domain" description="C2H2-type" evidence="14">
    <location>
        <begin position="658"/>
        <end position="685"/>
    </location>
</feature>
<dbReference type="KEGG" id="rno:363170"/>
<dbReference type="Reactome" id="R-RNO-212436">
    <property type="pathway name" value="Generic Transcription Pathway"/>
</dbReference>
<organism evidence="16 17">
    <name type="scientific">Rattus norvegicus</name>
    <name type="common">Rat</name>
    <dbReference type="NCBI Taxonomy" id="10116"/>
    <lineage>
        <taxon>Eukaryota</taxon>
        <taxon>Metazoa</taxon>
        <taxon>Chordata</taxon>
        <taxon>Craniata</taxon>
        <taxon>Vertebrata</taxon>
        <taxon>Euteleostomi</taxon>
        <taxon>Mammalia</taxon>
        <taxon>Eutheria</taxon>
        <taxon>Euarchontoglires</taxon>
        <taxon>Glires</taxon>
        <taxon>Rodentia</taxon>
        <taxon>Myomorpha</taxon>
        <taxon>Muroidea</taxon>
        <taxon>Muridae</taxon>
        <taxon>Murinae</taxon>
        <taxon>Rattus</taxon>
    </lineage>
</organism>
<dbReference type="PROSITE" id="PS00028">
    <property type="entry name" value="ZINC_FINGER_C2H2_1"/>
    <property type="match status" value="10"/>
</dbReference>
<evidence type="ECO:0000256" key="9">
    <source>
        <dbReference type="ARBA" id="ARBA00023163"/>
    </source>
</evidence>
<dbReference type="Pfam" id="PF00096">
    <property type="entry name" value="zf-C2H2"/>
    <property type="match status" value="10"/>
</dbReference>